<dbReference type="Proteomes" id="UP000675664">
    <property type="component" value="Unassembled WGS sequence"/>
</dbReference>
<dbReference type="PANTHER" id="PTHR11059:SF0">
    <property type="entry name" value="DNA REPAIR PROTEIN RECN"/>
    <property type="match status" value="1"/>
</dbReference>
<comment type="similarity">
    <text evidence="2 9">Belongs to the RecN family.</text>
</comment>
<dbReference type="Pfam" id="PF02463">
    <property type="entry name" value="SMC_N"/>
    <property type="match status" value="1"/>
</dbReference>
<evidence type="ECO:0000256" key="1">
    <source>
        <dbReference type="ARBA" id="ARBA00003618"/>
    </source>
</evidence>
<keyword evidence="10" id="KW-0175">Coiled coil</keyword>
<dbReference type="GO" id="GO:0006310">
    <property type="term" value="P:DNA recombination"/>
    <property type="evidence" value="ECO:0007669"/>
    <property type="project" value="InterPro"/>
</dbReference>
<name>A0A8J8AZN9_9FIRM</name>
<evidence type="ECO:0000256" key="6">
    <source>
        <dbReference type="ARBA" id="ARBA00022840"/>
    </source>
</evidence>
<feature type="domain" description="RecF/RecN/SMC N-terminal" evidence="11">
    <location>
        <begin position="1"/>
        <end position="496"/>
    </location>
</feature>
<evidence type="ECO:0000256" key="4">
    <source>
        <dbReference type="ARBA" id="ARBA00022741"/>
    </source>
</evidence>
<evidence type="ECO:0000256" key="8">
    <source>
        <dbReference type="ARBA" id="ARBA00033408"/>
    </source>
</evidence>
<dbReference type="GO" id="GO:0006281">
    <property type="term" value="P:DNA repair"/>
    <property type="evidence" value="ECO:0007669"/>
    <property type="project" value="UniProtKB-KW"/>
</dbReference>
<keyword evidence="7 9" id="KW-0234">DNA repair</keyword>
<keyword evidence="5 9" id="KW-0227">DNA damage</keyword>
<dbReference type="InterPro" id="IPR003395">
    <property type="entry name" value="RecF/RecN/SMC_N"/>
</dbReference>
<evidence type="ECO:0000259" key="11">
    <source>
        <dbReference type="Pfam" id="PF02463"/>
    </source>
</evidence>
<evidence type="ECO:0000256" key="5">
    <source>
        <dbReference type="ARBA" id="ARBA00022763"/>
    </source>
</evidence>
<keyword evidence="13" id="KW-1185">Reference proteome</keyword>
<evidence type="ECO:0000256" key="9">
    <source>
        <dbReference type="PIRNR" id="PIRNR003128"/>
    </source>
</evidence>
<evidence type="ECO:0000313" key="12">
    <source>
        <dbReference type="EMBL" id="MBR0596379.1"/>
    </source>
</evidence>
<dbReference type="PIRSF" id="PIRSF003128">
    <property type="entry name" value="RecN"/>
    <property type="match status" value="1"/>
</dbReference>
<dbReference type="Gene3D" id="3.40.50.300">
    <property type="entry name" value="P-loop containing nucleotide triphosphate hydrolases"/>
    <property type="match status" value="2"/>
</dbReference>
<evidence type="ECO:0000313" key="13">
    <source>
        <dbReference type="Proteomes" id="UP000675664"/>
    </source>
</evidence>
<dbReference type="InterPro" id="IPR004604">
    <property type="entry name" value="DNA_recomb/repair_RecN"/>
</dbReference>
<protein>
    <recommendedName>
        <fullName evidence="3 9">DNA repair protein RecN</fullName>
    </recommendedName>
    <alternativeName>
        <fullName evidence="8 9">Recombination protein N</fullName>
    </alternativeName>
</protein>
<keyword evidence="4" id="KW-0547">Nucleotide-binding</keyword>
<dbReference type="InterPro" id="IPR027417">
    <property type="entry name" value="P-loop_NTPase"/>
</dbReference>
<sequence length="545" mass="61364">MISHLSIKDFAIIEKVDVAFYEGLNMITGETGAGKSIIIEAISLALGSRADTAYIRTGKEKAVIQMVADLEGEEYVITREISANGKSLCRINDEIVPLSQLNKLCRKIADIHGQYDHQSLLNQENHIKLIDSYDDKVISPVKLKVSELFHLYTQAKQELNSLLSNEAEMERKRDFMRFELQEISASRPVIGEDEELTQKFTLLQNSEKIYQTLSGLYEILYESSPSSLDGIGKGLSLLQQISCYSNEIKEFEDVMSDSYYKLTDVATEVRKYRDHISFSPEILEETQNRLQVLDTLKRKYGGSIENVLEYEKKLADELNVIENMDQLKESLTEQLLRYEKQLLEESEKLSKLRKNAAILLEEKINKELMELNFKNAAITIQFDNVKDGKASVFTAEGIDKVEFLISTNLGEASKPLAKIASGGEISRIMLAFKQIIGDYDYIPTMIFDEIDSGISGITASIVGKKLLEISKSHQIICISHLPQIAAFGDHHYKIQKEVVGDATVTNVIPLSQEEKIQEIARLLGGINITDTTIKSAEELIRLSNS</sequence>
<evidence type="ECO:0000256" key="2">
    <source>
        <dbReference type="ARBA" id="ARBA00009441"/>
    </source>
</evidence>
<dbReference type="AlphaFoldDB" id="A0A8J8AZN9"/>
<comment type="function">
    <text evidence="1 9">May be involved in recombinational repair of damaged DNA.</text>
</comment>
<dbReference type="NCBIfam" id="TIGR00634">
    <property type="entry name" value="recN"/>
    <property type="match status" value="1"/>
</dbReference>
<dbReference type="EMBL" id="JAGSND010000001">
    <property type="protein sequence ID" value="MBR0596379.1"/>
    <property type="molecule type" value="Genomic_DNA"/>
</dbReference>
<accession>A0A8J8AZN9</accession>
<gene>
    <name evidence="12" type="primary">recN</name>
    <name evidence="12" type="ORF">KCX82_00665</name>
</gene>
<organism evidence="12 13">
    <name type="scientific">Sinanaerobacter chloroacetimidivorans</name>
    <dbReference type="NCBI Taxonomy" id="2818044"/>
    <lineage>
        <taxon>Bacteria</taxon>
        <taxon>Bacillati</taxon>
        <taxon>Bacillota</taxon>
        <taxon>Clostridia</taxon>
        <taxon>Peptostreptococcales</taxon>
        <taxon>Anaerovoracaceae</taxon>
        <taxon>Sinanaerobacter</taxon>
    </lineage>
</organism>
<dbReference type="GO" id="GO:0009432">
    <property type="term" value="P:SOS response"/>
    <property type="evidence" value="ECO:0007669"/>
    <property type="project" value="TreeGrafter"/>
</dbReference>
<evidence type="ECO:0000256" key="10">
    <source>
        <dbReference type="SAM" id="Coils"/>
    </source>
</evidence>
<dbReference type="GO" id="GO:0043590">
    <property type="term" value="C:bacterial nucleoid"/>
    <property type="evidence" value="ECO:0007669"/>
    <property type="project" value="TreeGrafter"/>
</dbReference>
<comment type="caution">
    <text evidence="12">The sequence shown here is derived from an EMBL/GenBank/DDBJ whole genome shotgun (WGS) entry which is preliminary data.</text>
</comment>
<dbReference type="SUPFAM" id="SSF52540">
    <property type="entry name" value="P-loop containing nucleoside triphosphate hydrolases"/>
    <property type="match status" value="1"/>
</dbReference>
<dbReference type="GO" id="GO:0005524">
    <property type="term" value="F:ATP binding"/>
    <property type="evidence" value="ECO:0007669"/>
    <property type="project" value="UniProtKB-KW"/>
</dbReference>
<keyword evidence="6" id="KW-0067">ATP-binding</keyword>
<dbReference type="PANTHER" id="PTHR11059">
    <property type="entry name" value="DNA REPAIR PROTEIN RECN"/>
    <property type="match status" value="1"/>
</dbReference>
<evidence type="ECO:0000256" key="3">
    <source>
        <dbReference type="ARBA" id="ARBA00021315"/>
    </source>
</evidence>
<evidence type="ECO:0000256" key="7">
    <source>
        <dbReference type="ARBA" id="ARBA00023204"/>
    </source>
</evidence>
<proteinExistence type="inferred from homology"/>
<feature type="coiled-coil region" evidence="10">
    <location>
        <begin position="314"/>
        <end position="362"/>
    </location>
</feature>
<dbReference type="CDD" id="cd03241">
    <property type="entry name" value="ABC_RecN"/>
    <property type="match status" value="2"/>
</dbReference>
<reference evidence="12" key="2">
    <citation type="submission" date="2021-04" db="EMBL/GenBank/DDBJ databases">
        <authorList>
            <person name="Liu J."/>
        </authorList>
    </citation>
    <scope>NUCLEOTIDE SEQUENCE</scope>
    <source>
        <strain evidence="12">BAD-6</strain>
    </source>
</reference>
<dbReference type="FunFam" id="3.40.50.300:FF:000356">
    <property type="entry name" value="DNA repair protein RecN"/>
    <property type="match status" value="1"/>
</dbReference>
<dbReference type="RefSeq" id="WP_227016513.1">
    <property type="nucleotide sequence ID" value="NZ_JAGSND010000001.1"/>
</dbReference>
<reference evidence="12" key="1">
    <citation type="submission" date="2021-04" db="EMBL/GenBank/DDBJ databases">
        <title>Sinoanaerobacter chloroacetimidivorans sp. nov., an obligate anaerobic bacterium isolated from anaerobic sludge.</title>
        <authorList>
            <person name="Bao Y."/>
        </authorList>
    </citation>
    <scope>NUCLEOTIDE SEQUENCE</scope>
    <source>
        <strain evidence="12">BAD-6</strain>
    </source>
</reference>